<dbReference type="AlphaFoldDB" id="A0A1V9XWH1"/>
<feature type="coiled-coil region" evidence="1">
    <location>
        <begin position="170"/>
        <end position="197"/>
    </location>
</feature>
<dbReference type="EMBL" id="MNPL01002997">
    <property type="protein sequence ID" value="OQR77830.1"/>
    <property type="molecule type" value="Genomic_DNA"/>
</dbReference>
<evidence type="ECO:0000313" key="5">
    <source>
        <dbReference type="Proteomes" id="UP000192247"/>
    </source>
</evidence>
<evidence type="ECO:0000256" key="1">
    <source>
        <dbReference type="SAM" id="Coils"/>
    </source>
</evidence>
<dbReference type="PROSITE" id="PS50003">
    <property type="entry name" value="PH_DOMAIN"/>
    <property type="match status" value="1"/>
</dbReference>
<sequence length="435" mass="48007">MTAFARSECVTNAETIDIYKSPFSANGVLACASPVERIATPTSQQPSADHHRRHRAAAAAAPAPSAIHFSLADSAKQGAPAQSPSARGPVFENTNRATRLSCISTELSRYGVQVAAVVPENVDVVELHQALLEVRGLGPVGGSLPSLWAIMGPRTVLKGASVAEAYTPELAASQAALHAERKRREKLEESLIRLRKRTPRIGSTSSEPGSLGDIISPHDILVAYSEELNRRLSLQLDLEGKDYLIEKMRKNHATDDSAPVEGWLEVSRSLGIHAFWREEYVALSSRRLLFFRSSEDFVRQRPCRVIQLDKVITVRNFESETNGTLNMLRTYSNDQRVIQVAYAAEGETKVLHGLCDGRDTEKLLRGFVARRQSGDVSKILYIKAKTCREKQQWLKRLKARLVNCPYTGNAGMAGSMLLQCLHNLTEYSDADVMLT</sequence>
<organism evidence="4 5">
    <name type="scientific">Tropilaelaps mercedesae</name>
    <dbReference type="NCBI Taxonomy" id="418985"/>
    <lineage>
        <taxon>Eukaryota</taxon>
        <taxon>Metazoa</taxon>
        <taxon>Ecdysozoa</taxon>
        <taxon>Arthropoda</taxon>
        <taxon>Chelicerata</taxon>
        <taxon>Arachnida</taxon>
        <taxon>Acari</taxon>
        <taxon>Parasitiformes</taxon>
        <taxon>Mesostigmata</taxon>
        <taxon>Gamasina</taxon>
        <taxon>Dermanyssoidea</taxon>
        <taxon>Laelapidae</taxon>
        <taxon>Tropilaelaps</taxon>
    </lineage>
</organism>
<dbReference type="Proteomes" id="UP000192247">
    <property type="component" value="Unassembled WGS sequence"/>
</dbReference>
<accession>A0A1V9XWH1</accession>
<dbReference type="InterPro" id="IPR001849">
    <property type="entry name" value="PH_domain"/>
</dbReference>
<dbReference type="Gene3D" id="2.30.29.30">
    <property type="entry name" value="Pleckstrin-homology domain (PH domain)/Phosphotyrosine-binding domain (PTB)"/>
    <property type="match status" value="1"/>
</dbReference>
<feature type="region of interest" description="Disordered" evidence="2">
    <location>
        <begin position="40"/>
        <end position="59"/>
    </location>
</feature>
<protein>
    <recommendedName>
        <fullName evidence="3">PH domain-containing protein</fullName>
    </recommendedName>
</protein>
<dbReference type="STRING" id="418985.A0A1V9XWH1"/>
<name>A0A1V9XWH1_9ACAR</name>
<evidence type="ECO:0000313" key="4">
    <source>
        <dbReference type="EMBL" id="OQR77830.1"/>
    </source>
</evidence>
<evidence type="ECO:0000259" key="3">
    <source>
        <dbReference type="PROSITE" id="PS50003"/>
    </source>
</evidence>
<proteinExistence type="predicted"/>
<comment type="caution">
    <text evidence="4">The sequence shown here is derived from an EMBL/GenBank/DDBJ whole genome shotgun (WGS) entry which is preliminary data.</text>
</comment>
<keyword evidence="1" id="KW-0175">Coiled coil</keyword>
<gene>
    <name evidence="4" type="ORF">BIW11_06814</name>
</gene>
<keyword evidence="5" id="KW-1185">Reference proteome</keyword>
<dbReference type="PROSITE" id="PS51257">
    <property type="entry name" value="PROKAR_LIPOPROTEIN"/>
    <property type="match status" value="1"/>
</dbReference>
<dbReference type="InterPro" id="IPR011993">
    <property type="entry name" value="PH-like_dom_sf"/>
</dbReference>
<evidence type="ECO:0000256" key="2">
    <source>
        <dbReference type="SAM" id="MobiDB-lite"/>
    </source>
</evidence>
<dbReference type="OrthoDB" id="10515319at2759"/>
<feature type="domain" description="PH" evidence="3">
    <location>
        <begin position="257"/>
        <end position="402"/>
    </location>
</feature>
<reference evidence="4 5" key="1">
    <citation type="journal article" date="2017" name="Gigascience">
        <title>Draft genome of the honey bee ectoparasitic mite, Tropilaelaps mercedesae, is shaped by the parasitic life history.</title>
        <authorList>
            <person name="Dong X."/>
            <person name="Armstrong S.D."/>
            <person name="Xia D."/>
            <person name="Makepeace B.L."/>
            <person name="Darby A.C."/>
            <person name="Kadowaki T."/>
        </authorList>
    </citation>
    <scope>NUCLEOTIDE SEQUENCE [LARGE SCALE GENOMIC DNA]</scope>
    <source>
        <strain evidence="4">Wuxi-XJTLU</strain>
    </source>
</reference>
<dbReference type="SUPFAM" id="SSF50729">
    <property type="entry name" value="PH domain-like"/>
    <property type="match status" value="1"/>
</dbReference>
<dbReference type="SMART" id="SM00233">
    <property type="entry name" value="PH"/>
    <property type="match status" value="1"/>
</dbReference>
<dbReference type="InParanoid" id="A0A1V9XWH1"/>